<dbReference type="EMBL" id="JAPDOD010000039">
    <property type="protein sequence ID" value="MDA0164935.1"/>
    <property type="molecule type" value="Genomic_DNA"/>
</dbReference>
<sequence>MLILALIGSVWIFSCVMAVALCVAARRGDERIAVALLPPEAEAEVAFVATFAEPAAQPAPAARPAHSRSAL</sequence>
<protein>
    <submittedName>
        <fullName evidence="1">Uncharacterized protein</fullName>
    </submittedName>
</protein>
<reference evidence="1" key="1">
    <citation type="submission" date="2022-10" db="EMBL/GenBank/DDBJ databases">
        <title>The WGS of Solirubrobacter ginsenosidimutans DSM 21036.</title>
        <authorList>
            <person name="Jiang Z."/>
        </authorList>
    </citation>
    <scope>NUCLEOTIDE SEQUENCE</scope>
    <source>
        <strain evidence="1">DSM 21036</strain>
    </source>
</reference>
<accession>A0A9X3MY48</accession>
<evidence type="ECO:0000313" key="1">
    <source>
        <dbReference type="EMBL" id="MDA0164935.1"/>
    </source>
</evidence>
<comment type="caution">
    <text evidence="1">The sequence shown here is derived from an EMBL/GenBank/DDBJ whole genome shotgun (WGS) entry which is preliminary data.</text>
</comment>
<name>A0A9X3MY48_9ACTN</name>
<dbReference type="AlphaFoldDB" id="A0A9X3MY48"/>
<evidence type="ECO:0000313" key="2">
    <source>
        <dbReference type="Proteomes" id="UP001149140"/>
    </source>
</evidence>
<dbReference type="RefSeq" id="WP_270044189.1">
    <property type="nucleotide sequence ID" value="NZ_JAPDOD010000039.1"/>
</dbReference>
<organism evidence="1 2">
    <name type="scientific">Solirubrobacter ginsenosidimutans</name>
    <dbReference type="NCBI Taxonomy" id="490573"/>
    <lineage>
        <taxon>Bacteria</taxon>
        <taxon>Bacillati</taxon>
        <taxon>Actinomycetota</taxon>
        <taxon>Thermoleophilia</taxon>
        <taxon>Solirubrobacterales</taxon>
        <taxon>Solirubrobacteraceae</taxon>
        <taxon>Solirubrobacter</taxon>
    </lineage>
</organism>
<dbReference type="Proteomes" id="UP001149140">
    <property type="component" value="Unassembled WGS sequence"/>
</dbReference>
<proteinExistence type="predicted"/>
<gene>
    <name evidence="1" type="ORF">OM076_31990</name>
</gene>
<keyword evidence="2" id="KW-1185">Reference proteome</keyword>